<gene>
    <name evidence="7" type="ordered locus">CTN_0284</name>
</gene>
<evidence type="ECO:0000256" key="2">
    <source>
        <dbReference type="ARBA" id="ARBA00010869"/>
    </source>
</evidence>
<dbReference type="Pfam" id="PF00291">
    <property type="entry name" value="PALP"/>
    <property type="match status" value="1"/>
</dbReference>
<comment type="cofactor">
    <cofactor evidence="1">
        <name>pyridoxal 5'-phosphate</name>
        <dbReference type="ChEBI" id="CHEBI:597326"/>
    </cofactor>
</comment>
<dbReference type="EMBL" id="CP000916">
    <property type="protein sequence ID" value="ACM22460.1"/>
    <property type="molecule type" value="Genomic_DNA"/>
</dbReference>
<dbReference type="eggNOG" id="COG1171">
    <property type="taxonomic scope" value="Bacteria"/>
</dbReference>
<protein>
    <recommendedName>
        <fullName evidence="3">threonine ammonia-lyase</fullName>
        <ecNumber evidence="3">4.3.1.19</ecNumber>
    </recommendedName>
</protein>
<sequence length="279" mass="29924">MYNSMGLKGGVSVVALRDIREAQEILKGVVHRTALTYSSVLSEISGGEIYLKMENLQKTGAFKIRGAYNKIAHLGEEERKKGVVAASAGNHAQGVALAAKIFGIPATIVMPRYAPLSKVTRTKKLGAQVILEGDVFDEAYEAALRIQERTGAVFVHPFNDPHVIAGQGTIGLEIMEDLPDVDMIVVPVGGGGLISGISIAVKSINPNVRIVGVQTENMPSMIASLKRGRIEKIEGKPTLADGIAVKKPGEITFEIIKKYVDDMVMVNEEEIADAILFSS</sequence>
<dbReference type="KEGG" id="tna:CTN_0284"/>
<dbReference type="GO" id="GO:0030170">
    <property type="term" value="F:pyridoxal phosphate binding"/>
    <property type="evidence" value="ECO:0007669"/>
    <property type="project" value="InterPro"/>
</dbReference>
<dbReference type="Gene3D" id="3.40.50.1100">
    <property type="match status" value="2"/>
</dbReference>
<dbReference type="GO" id="GO:0009097">
    <property type="term" value="P:isoleucine biosynthetic process"/>
    <property type="evidence" value="ECO:0007669"/>
    <property type="project" value="TreeGrafter"/>
</dbReference>
<dbReference type="CDD" id="cd01562">
    <property type="entry name" value="Thr-dehyd"/>
    <property type="match status" value="1"/>
</dbReference>
<dbReference type="GO" id="GO:0006565">
    <property type="term" value="P:L-serine catabolic process"/>
    <property type="evidence" value="ECO:0007669"/>
    <property type="project" value="TreeGrafter"/>
</dbReference>
<organism evidence="7 8">
    <name type="scientific">Thermotoga neapolitana (strain ATCC 49049 / DSM 4359 / NBRC 107923 / NS-E)</name>
    <dbReference type="NCBI Taxonomy" id="309803"/>
    <lineage>
        <taxon>Bacteria</taxon>
        <taxon>Thermotogati</taxon>
        <taxon>Thermotogota</taxon>
        <taxon>Thermotogae</taxon>
        <taxon>Thermotogales</taxon>
        <taxon>Thermotogaceae</taxon>
        <taxon>Thermotoga</taxon>
    </lineage>
</organism>
<dbReference type="FunFam" id="3.40.50.1100:FF:000005">
    <property type="entry name" value="Threonine dehydratase catabolic"/>
    <property type="match status" value="1"/>
</dbReference>
<dbReference type="GO" id="GO:0004794">
    <property type="term" value="F:threonine deaminase activity"/>
    <property type="evidence" value="ECO:0007669"/>
    <property type="project" value="UniProtKB-EC"/>
</dbReference>
<evidence type="ECO:0000256" key="4">
    <source>
        <dbReference type="ARBA" id="ARBA00022898"/>
    </source>
</evidence>
<dbReference type="InterPro" id="IPR050147">
    <property type="entry name" value="Ser/Thr_Dehydratase"/>
</dbReference>
<dbReference type="InterPro" id="IPR005789">
    <property type="entry name" value="Thr_deHydtase_catblc"/>
</dbReference>
<dbReference type="Proteomes" id="UP000000445">
    <property type="component" value="Chromosome"/>
</dbReference>
<name>B9KBR4_THENN</name>
<dbReference type="InterPro" id="IPR036052">
    <property type="entry name" value="TrpB-like_PALP_sf"/>
</dbReference>
<keyword evidence="4" id="KW-0663">Pyridoxal phosphate</keyword>
<dbReference type="SUPFAM" id="SSF53686">
    <property type="entry name" value="Tryptophan synthase beta subunit-like PLP-dependent enzymes"/>
    <property type="match status" value="1"/>
</dbReference>
<keyword evidence="5" id="KW-0456">Lyase</keyword>
<dbReference type="PROSITE" id="PS00165">
    <property type="entry name" value="DEHYDRATASE_SER_THR"/>
    <property type="match status" value="1"/>
</dbReference>
<feature type="domain" description="Tryptophan synthase beta chain-like PALP" evidence="6">
    <location>
        <begin position="30"/>
        <end position="276"/>
    </location>
</feature>
<evidence type="ECO:0000256" key="3">
    <source>
        <dbReference type="ARBA" id="ARBA00012096"/>
    </source>
</evidence>
<dbReference type="NCBIfam" id="TIGR01127">
    <property type="entry name" value="ilvA_1Cterm"/>
    <property type="match status" value="1"/>
</dbReference>
<evidence type="ECO:0000256" key="1">
    <source>
        <dbReference type="ARBA" id="ARBA00001933"/>
    </source>
</evidence>
<dbReference type="GO" id="GO:0003941">
    <property type="term" value="F:L-serine ammonia-lyase activity"/>
    <property type="evidence" value="ECO:0007669"/>
    <property type="project" value="TreeGrafter"/>
</dbReference>
<evidence type="ECO:0000313" key="8">
    <source>
        <dbReference type="Proteomes" id="UP000000445"/>
    </source>
</evidence>
<evidence type="ECO:0000259" key="6">
    <source>
        <dbReference type="Pfam" id="PF00291"/>
    </source>
</evidence>
<dbReference type="GO" id="GO:0006567">
    <property type="term" value="P:L-threonine catabolic process"/>
    <property type="evidence" value="ECO:0007669"/>
    <property type="project" value="InterPro"/>
</dbReference>
<comment type="similarity">
    <text evidence="2">Belongs to the serine/threonine dehydratase family.</text>
</comment>
<dbReference type="EC" id="4.3.1.19" evidence="3"/>
<dbReference type="InterPro" id="IPR001926">
    <property type="entry name" value="TrpB-like_PALP"/>
</dbReference>
<dbReference type="PANTHER" id="PTHR48078:SF6">
    <property type="entry name" value="L-THREONINE DEHYDRATASE CATABOLIC TDCB"/>
    <property type="match status" value="1"/>
</dbReference>
<proteinExistence type="inferred from homology"/>
<dbReference type="AlphaFoldDB" id="B9KBR4"/>
<dbReference type="STRING" id="309803.CTN_0284"/>
<dbReference type="PANTHER" id="PTHR48078">
    <property type="entry name" value="THREONINE DEHYDRATASE, MITOCHONDRIAL-RELATED"/>
    <property type="match status" value="1"/>
</dbReference>
<evidence type="ECO:0000313" key="7">
    <source>
        <dbReference type="EMBL" id="ACM22460.1"/>
    </source>
</evidence>
<dbReference type="InterPro" id="IPR000634">
    <property type="entry name" value="Ser/Thr_deHydtase_PyrdxlP-BS"/>
</dbReference>
<reference evidence="7 8" key="1">
    <citation type="journal article" date="2009" name="Biosci. Biotechnol. Biochem.">
        <title>WeGAS: a web-based microbial genome annotation system.</title>
        <authorList>
            <person name="Lee D."/>
            <person name="Seo H."/>
            <person name="Park C."/>
            <person name="Park K."/>
        </authorList>
    </citation>
    <scope>NUCLEOTIDE SEQUENCE [LARGE SCALE GENOMIC DNA]</scope>
    <source>
        <strain evidence="8">ATCC 49049 / DSM 4359 / NBRC 107923 / NS-E</strain>
    </source>
</reference>
<accession>B9KBR4</accession>
<dbReference type="HOGENOM" id="CLU_021152_4_2_0"/>
<evidence type="ECO:0000256" key="5">
    <source>
        <dbReference type="ARBA" id="ARBA00023239"/>
    </source>
</evidence>
<keyword evidence="8" id="KW-1185">Reference proteome</keyword>